<dbReference type="OrthoDB" id="264354at2759"/>
<gene>
    <name evidence="1" type="ORF">HU200_035926</name>
</gene>
<sequence length="93" mass="10679">MRAREINQLSICRDCGVRHPWHCIWLPGGHHGCPEDLAEALSHPDKKGAYKGKKIPSNISDMQEYVVEDLHGNYTPPKLDPEHEERLKMLKLL</sequence>
<keyword evidence="2" id="KW-1185">Reference proteome</keyword>
<evidence type="ECO:0000313" key="1">
    <source>
        <dbReference type="EMBL" id="KAF8697333.1"/>
    </source>
</evidence>
<dbReference type="AlphaFoldDB" id="A0A835BQM9"/>
<evidence type="ECO:0000313" key="2">
    <source>
        <dbReference type="Proteomes" id="UP000636709"/>
    </source>
</evidence>
<name>A0A835BQM9_9POAL</name>
<dbReference type="Proteomes" id="UP000636709">
    <property type="component" value="Unassembled WGS sequence"/>
</dbReference>
<proteinExistence type="predicted"/>
<dbReference type="EMBL" id="JACEFO010001874">
    <property type="protein sequence ID" value="KAF8697333.1"/>
    <property type="molecule type" value="Genomic_DNA"/>
</dbReference>
<protein>
    <submittedName>
        <fullName evidence="1">Uncharacterized protein</fullName>
    </submittedName>
</protein>
<reference evidence="1" key="1">
    <citation type="submission" date="2020-07" db="EMBL/GenBank/DDBJ databases">
        <title>Genome sequence and genetic diversity analysis of an under-domesticated orphan crop, white fonio (Digitaria exilis).</title>
        <authorList>
            <person name="Bennetzen J.L."/>
            <person name="Chen S."/>
            <person name="Ma X."/>
            <person name="Wang X."/>
            <person name="Yssel A.E.J."/>
            <person name="Chaluvadi S.R."/>
            <person name="Johnson M."/>
            <person name="Gangashetty P."/>
            <person name="Hamidou F."/>
            <person name="Sanogo M.D."/>
            <person name="Zwaenepoel A."/>
            <person name="Wallace J."/>
            <person name="Van De Peer Y."/>
            <person name="Van Deynze A."/>
        </authorList>
    </citation>
    <scope>NUCLEOTIDE SEQUENCE</scope>
    <source>
        <tissue evidence="1">Leaves</tissue>
    </source>
</reference>
<comment type="caution">
    <text evidence="1">The sequence shown here is derived from an EMBL/GenBank/DDBJ whole genome shotgun (WGS) entry which is preliminary data.</text>
</comment>
<accession>A0A835BQM9</accession>
<organism evidence="1 2">
    <name type="scientific">Digitaria exilis</name>
    <dbReference type="NCBI Taxonomy" id="1010633"/>
    <lineage>
        <taxon>Eukaryota</taxon>
        <taxon>Viridiplantae</taxon>
        <taxon>Streptophyta</taxon>
        <taxon>Embryophyta</taxon>
        <taxon>Tracheophyta</taxon>
        <taxon>Spermatophyta</taxon>
        <taxon>Magnoliopsida</taxon>
        <taxon>Liliopsida</taxon>
        <taxon>Poales</taxon>
        <taxon>Poaceae</taxon>
        <taxon>PACMAD clade</taxon>
        <taxon>Panicoideae</taxon>
        <taxon>Panicodae</taxon>
        <taxon>Paniceae</taxon>
        <taxon>Anthephorinae</taxon>
        <taxon>Digitaria</taxon>
    </lineage>
</organism>